<dbReference type="InterPro" id="IPR010982">
    <property type="entry name" value="Lambda_DNA-bd_dom_sf"/>
</dbReference>
<dbReference type="InterPro" id="IPR001356">
    <property type="entry name" value="HD"/>
</dbReference>
<feature type="region of interest" description="Disordered" evidence="11">
    <location>
        <begin position="1"/>
        <end position="39"/>
    </location>
</feature>
<keyword evidence="3 10" id="KW-0805">Transcription regulation</keyword>
<gene>
    <name evidence="14" type="ORF">L3Y34_019217</name>
</gene>
<evidence type="ECO:0000256" key="9">
    <source>
        <dbReference type="RuleBase" id="RU000682"/>
    </source>
</evidence>
<protein>
    <recommendedName>
        <fullName evidence="10">One cut domain family member</fullName>
    </recommendedName>
</protein>
<proteinExistence type="inferred from homology"/>
<evidence type="ECO:0000259" key="12">
    <source>
        <dbReference type="PROSITE" id="PS50071"/>
    </source>
</evidence>
<evidence type="ECO:0000256" key="4">
    <source>
        <dbReference type="ARBA" id="ARBA00023125"/>
    </source>
</evidence>
<dbReference type="PANTHER" id="PTHR14057:SF32">
    <property type="entry name" value="HOMEOBOX PROTEIN CEH-21-RELATED"/>
    <property type="match status" value="1"/>
</dbReference>
<dbReference type="InterPro" id="IPR009057">
    <property type="entry name" value="Homeodomain-like_sf"/>
</dbReference>
<evidence type="ECO:0000313" key="14">
    <source>
        <dbReference type="EMBL" id="ULU07998.1"/>
    </source>
</evidence>
<dbReference type="Gene3D" id="1.10.260.40">
    <property type="entry name" value="lambda repressor-like DNA-binding domains"/>
    <property type="match status" value="1"/>
</dbReference>
<evidence type="ECO:0000313" key="15">
    <source>
        <dbReference type="Proteomes" id="UP000827892"/>
    </source>
</evidence>
<dbReference type="SMART" id="SM00389">
    <property type="entry name" value="HOX"/>
    <property type="match status" value="1"/>
</dbReference>
<evidence type="ECO:0000256" key="8">
    <source>
        <dbReference type="PROSITE-ProRule" id="PRU00108"/>
    </source>
</evidence>
<dbReference type="PANTHER" id="PTHR14057">
    <property type="entry name" value="TRANSCRIPTION FACTOR ONECUT"/>
    <property type="match status" value="1"/>
</dbReference>
<evidence type="ECO:0000256" key="5">
    <source>
        <dbReference type="ARBA" id="ARBA00023155"/>
    </source>
</evidence>
<evidence type="ECO:0000259" key="13">
    <source>
        <dbReference type="PROSITE" id="PS51042"/>
    </source>
</evidence>
<dbReference type="SUPFAM" id="SSF47413">
    <property type="entry name" value="lambda repressor-like DNA-binding domains"/>
    <property type="match status" value="1"/>
</dbReference>
<sequence length="188" mass="21548">MGSPGSETRFVGTLPDDVSSTKAKKKGNKTEKVQQTPSAVDTRTIEKYQGRVVNRSQGTLSVILNKPEPWSFIGPGRQAFVRLYNWINLPEKKRLEIVDKNTIWDVPEKKENKCDNRKRKSTDEPSTTKRARTEFTNVQRQVLEALYEQTDRPTADEIQTIAEKLDLDETTVSNYFQNTRTRNKAKAD</sequence>
<reference evidence="14 15" key="1">
    <citation type="submission" date="2022-05" db="EMBL/GenBank/DDBJ databases">
        <title>Chromosome-level reference genomes for two strains of Caenorhabditis briggsae: an improved platform for comparative genomics.</title>
        <authorList>
            <person name="Stevens L."/>
            <person name="Andersen E.C."/>
        </authorList>
    </citation>
    <scope>NUCLEOTIDE SEQUENCE [LARGE SCALE GENOMIC DNA]</scope>
    <source>
        <strain evidence="14">QX1410_ONT</strain>
        <tissue evidence="14">Whole-organism</tissue>
    </source>
</reference>
<evidence type="ECO:0000256" key="3">
    <source>
        <dbReference type="ARBA" id="ARBA00023015"/>
    </source>
</evidence>
<dbReference type="InterPro" id="IPR051649">
    <property type="entry name" value="CUT_Homeobox"/>
</dbReference>
<dbReference type="GO" id="GO:0005634">
    <property type="term" value="C:nucleus"/>
    <property type="evidence" value="ECO:0007669"/>
    <property type="project" value="UniProtKB-SubCell"/>
</dbReference>
<dbReference type="SMART" id="SM01109">
    <property type="entry name" value="CUT"/>
    <property type="match status" value="1"/>
</dbReference>
<comment type="similarity">
    <text evidence="2 10">Belongs to the CUT homeobox family.</text>
</comment>
<feature type="DNA-binding region" description="Homeobox" evidence="8">
    <location>
        <begin position="128"/>
        <end position="187"/>
    </location>
</feature>
<keyword evidence="4 8" id="KW-0238">DNA-binding</keyword>
<dbReference type="EMBL" id="CP090892">
    <property type="protein sequence ID" value="ULU07998.1"/>
    <property type="molecule type" value="Genomic_DNA"/>
</dbReference>
<evidence type="ECO:0000256" key="6">
    <source>
        <dbReference type="ARBA" id="ARBA00023163"/>
    </source>
</evidence>
<dbReference type="GO" id="GO:0003677">
    <property type="term" value="F:DNA binding"/>
    <property type="evidence" value="ECO:0007669"/>
    <property type="project" value="UniProtKB-UniRule"/>
</dbReference>
<comment type="subcellular location">
    <subcellularLocation>
        <location evidence="1 8 9">Nucleus</location>
    </subcellularLocation>
</comment>
<organism evidence="14 15">
    <name type="scientific">Caenorhabditis briggsae</name>
    <dbReference type="NCBI Taxonomy" id="6238"/>
    <lineage>
        <taxon>Eukaryota</taxon>
        <taxon>Metazoa</taxon>
        <taxon>Ecdysozoa</taxon>
        <taxon>Nematoda</taxon>
        <taxon>Chromadorea</taxon>
        <taxon>Rhabditida</taxon>
        <taxon>Rhabditina</taxon>
        <taxon>Rhabditomorpha</taxon>
        <taxon>Rhabditoidea</taxon>
        <taxon>Rhabditidae</taxon>
        <taxon>Peloderinae</taxon>
        <taxon>Caenorhabditis</taxon>
    </lineage>
</organism>
<feature type="region of interest" description="Disordered" evidence="11">
    <location>
        <begin position="112"/>
        <end position="134"/>
    </location>
</feature>
<dbReference type="SUPFAM" id="SSF46689">
    <property type="entry name" value="Homeodomain-like"/>
    <property type="match status" value="1"/>
</dbReference>
<dbReference type="PROSITE" id="PS51042">
    <property type="entry name" value="CUT"/>
    <property type="match status" value="1"/>
</dbReference>
<feature type="domain" description="Homeobox" evidence="12">
    <location>
        <begin position="126"/>
        <end position="186"/>
    </location>
</feature>
<dbReference type="AlphaFoldDB" id="A0AAE9DNG7"/>
<dbReference type="InterPro" id="IPR003350">
    <property type="entry name" value="CUT_dom"/>
</dbReference>
<dbReference type="Proteomes" id="UP000827892">
    <property type="component" value="Chromosome II"/>
</dbReference>
<evidence type="ECO:0000256" key="10">
    <source>
        <dbReference type="RuleBase" id="RU361129"/>
    </source>
</evidence>
<keyword evidence="7 8" id="KW-0539">Nucleus</keyword>
<dbReference type="Pfam" id="PF00046">
    <property type="entry name" value="Homeodomain"/>
    <property type="match status" value="1"/>
</dbReference>
<name>A0AAE9DNG7_CAEBR</name>
<evidence type="ECO:0000256" key="7">
    <source>
        <dbReference type="ARBA" id="ARBA00023242"/>
    </source>
</evidence>
<evidence type="ECO:0000256" key="2">
    <source>
        <dbReference type="ARBA" id="ARBA00008190"/>
    </source>
</evidence>
<evidence type="ECO:0000256" key="11">
    <source>
        <dbReference type="SAM" id="MobiDB-lite"/>
    </source>
</evidence>
<evidence type="ECO:0000256" key="1">
    <source>
        <dbReference type="ARBA" id="ARBA00004123"/>
    </source>
</evidence>
<keyword evidence="6 10" id="KW-0804">Transcription</keyword>
<dbReference type="Pfam" id="PF02376">
    <property type="entry name" value="CUT"/>
    <property type="match status" value="1"/>
</dbReference>
<accession>A0AAE9DNG7</accession>
<dbReference type="CDD" id="cd00086">
    <property type="entry name" value="homeodomain"/>
    <property type="match status" value="1"/>
</dbReference>
<dbReference type="Gene3D" id="1.10.10.60">
    <property type="entry name" value="Homeodomain-like"/>
    <property type="match status" value="1"/>
</dbReference>
<feature type="domain" description="CUT" evidence="13">
    <location>
        <begin position="16"/>
        <end position="102"/>
    </location>
</feature>
<feature type="compositionally biased region" description="Basic and acidic residues" evidence="11">
    <location>
        <begin position="112"/>
        <end position="133"/>
    </location>
</feature>
<dbReference type="PROSITE" id="PS50071">
    <property type="entry name" value="HOMEOBOX_2"/>
    <property type="match status" value="1"/>
</dbReference>
<keyword evidence="5 8" id="KW-0371">Homeobox</keyword>